<dbReference type="Pfam" id="PF24827">
    <property type="entry name" value="AstE_AspA_cat"/>
    <property type="match status" value="1"/>
</dbReference>
<dbReference type="OrthoDB" id="9782876at2"/>
<dbReference type="GO" id="GO:0046872">
    <property type="term" value="F:metal ion binding"/>
    <property type="evidence" value="ECO:0007669"/>
    <property type="project" value="UniProtKB-KW"/>
</dbReference>
<evidence type="ECO:0000256" key="2">
    <source>
        <dbReference type="ARBA" id="ARBA00022723"/>
    </source>
</evidence>
<dbReference type="SUPFAM" id="SSF53187">
    <property type="entry name" value="Zn-dependent exopeptidases"/>
    <property type="match status" value="1"/>
</dbReference>
<keyword evidence="4" id="KW-0862">Zinc</keyword>
<dbReference type="RefSeq" id="WP_078784309.1">
    <property type="nucleotide sequence ID" value="NZ_FUYF01000006.1"/>
</dbReference>
<dbReference type="STRING" id="745368.SAMN02745178_01361"/>
<comment type="cofactor">
    <cofactor evidence="1">
        <name>Zn(2+)</name>
        <dbReference type="ChEBI" id="CHEBI:29105"/>
    </cofactor>
</comment>
<reference evidence="6 7" key="1">
    <citation type="submission" date="2017-02" db="EMBL/GenBank/DDBJ databases">
        <authorList>
            <person name="Peterson S.W."/>
        </authorList>
    </citation>
    <scope>NUCLEOTIDE SEQUENCE [LARGE SCALE GENOMIC DNA]</scope>
    <source>
        <strain evidence="6 7">ATCC 27749</strain>
    </source>
</reference>
<dbReference type="PANTHER" id="PTHR37326">
    <property type="entry name" value="BLL3975 PROTEIN"/>
    <property type="match status" value="1"/>
</dbReference>
<protein>
    <recommendedName>
        <fullName evidence="5">Succinylglutamate desuccinylase/Aspartoacylase catalytic domain-containing protein</fullName>
    </recommendedName>
</protein>
<dbReference type="InterPro" id="IPR055438">
    <property type="entry name" value="AstE_AspA_cat"/>
</dbReference>
<dbReference type="AlphaFoldDB" id="A0A1T4X323"/>
<name>A0A1T4X323_9FIRM</name>
<proteinExistence type="predicted"/>
<evidence type="ECO:0000256" key="3">
    <source>
        <dbReference type="ARBA" id="ARBA00022801"/>
    </source>
</evidence>
<organism evidence="6 7">
    <name type="scientific">Gemmiger formicilis</name>
    <dbReference type="NCBI Taxonomy" id="745368"/>
    <lineage>
        <taxon>Bacteria</taxon>
        <taxon>Bacillati</taxon>
        <taxon>Bacillota</taxon>
        <taxon>Clostridia</taxon>
        <taxon>Eubacteriales</taxon>
        <taxon>Gemmiger</taxon>
    </lineage>
</organism>
<keyword evidence="2" id="KW-0479">Metal-binding</keyword>
<dbReference type="PANTHER" id="PTHR37326:SF1">
    <property type="entry name" value="BLL3975 PROTEIN"/>
    <property type="match status" value="1"/>
</dbReference>
<dbReference type="EMBL" id="FUYF01000006">
    <property type="protein sequence ID" value="SKA84043.1"/>
    <property type="molecule type" value="Genomic_DNA"/>
</dbReference>
<accession>A0A1T4X323</accession>
<dbReference type="Gene3D" id="3.40.630.10">
    <property type="entry name" value="Zn peptidases"/>
    <property type="match status" value="1"/>
</dbReference>
<dbReference type="CDD" id="cd06253">
    <property type="entry name" value="M14_ASTE_ASPA-like"/>
    <property type="match status" value="1"/>
</dbReference>
<keyword evidence="3" id="KW-0378">Hydrolase</keyword>
<dbReference type="GO" id="GO:0016788">
    <property type="term" value="F:hydrolase activity, acting on ester bonds"/>
    <property type="evidence" value="ECO:0007669"/>
    <property type="project" value="InterPro"/>
</dbReference>
<evidence type="ECO:0000256" key="1">
    <source>
        <dbReference type="ARBA" id="ARBA00001947"/>
    </source>
</evidence>
<dbReference type="InterPro" id="IPR053138">
    <property type="entry name" value="N-alpha-Ac-DABA_deacetylase"/>
</dbReference>
<gene>
    <name evidence="6" type="ORF">SAMN02745178_01361</name>
</gene>
<evidence type="ECO:0000313" key="6">
    <source>
        <dbReference type="EMBL" id="SKA84043.1"/>
    </source>
</evidence>
<keyword evidence="7" id="KW-1185">Reference proteome</keyword>
<dbReference type="GeneID" id="93337831"/>
<sequence length="315" mass="35036">MDQIVVDLGLSVHERWELHKNHIAPLPGNDGGKRLCVVTGIHGDELEGQYVAFLLNQELQRHPEYLRGIVDIYPAMNPLGINTIQRGVPLFDLDMNRIFPGYMQGETTQRIAGALFDAVKGYRYGIHFASFYLPGDFVPHVRIMDTGYQTSSLGNLFGLPYVVMRTPKPIDTTTLNYNWQIWESNAFSIYTRETAHIDEESAAQAVSAVLRYLSRVGVVKYTCHSGYLSTVINENDLATVLTQAGGIFRALRVPGQEVEYGDTIGEILDPFSIKPLNKSHSLPVILFLIANTHTTRPIGNPIPARTPACKLSPAI</sequence>
<evidence type="ECO:0000256" key="4">
    <source>
        <dbReference type="ARBA" id="ARBA00022833"/>
    </source>
</evidence>
<evidence type="ECO:0000313" key="7">
    <source>
        <dbReference type="Proteomes" id="UP000190286"/>
    </source>
</evidence>
<evidence type="ECO:0000259" key="5">
    <source>
        <dbReference type="Pfam" id="PF24827"/>
    </source>
</evidence>
<dbReference type="Proteomes" id="UP000190286">
    <property type="component" value="Unassembled WGS sequence"/>
</dbReference>
<feature type="domain" description="Succinylglutamate desuccinylase/Aspartoacylase catalytic" evidence="5">
    <location>
        <begin position="32"/>
        <end position="163"/>
    </location>
</feature>